<gene>
    <name evidence="1" type="ORF">ABH903_001578</name>
</gene>
<protein>
    <submittedName>
        <fullName evidence="1">Uncharacterized protein</fullName>
    </submittedName>
</protein>
<proteinExistence type="predicted"/>
<dbReference type="Proteomes" id="UP001565435">
    <property type="component" value="Unassembled WGS sequence"/>
</dbReference>
<evidence type="ECO:0000313" key="1">
    <source>
        <dbReference type="EMBL" id="MEY9258557.1"/>
    </source>
</evidence>
<reference evidence="1 2" key="1">
    <citation type="submission" date="2024-07" db="EMBL/GenBank/DDBJ databases">
        <title>Mealworm larvae gut microbial communities from Newark, Delaware, USA.</title>
        <authorList>
            <person name="Blenner M."/>
        </authorList>
    </citation>
    <scope>NUCLEOTIDE SEQUENCE [LARGE SCALE GENOMIC DNA]</scope>
    <source>
        <strain evidence="1 2">UD i117</strain>
    </source>
</reference>
<organism evidence="1 2">
    <name type="scientific">Brevibacterium epidermidis</name>
    <dbReference type="NCBI Taxonomy" id="1698"/>
    <lineage>
        <taxon>Bacteria</taxon>
        <taxon>Bacillati</taxon>
        <taxon>Actinomycetota</taxon>
        <taxon>Actinomycetes</taxon>
        <taxon>Micrococcales</taxon>
        <taxon>Brevibacteriaceae</taxon>
        <taxon>Brevibacterium</taxon>
    </lineage>
</organism>
<dbReference type="EMBL" id="JBGBYS010000007">
    <property type="protein sequence ID" value="MEY9258557.1"/>
    <property type="molecule type" value="Genomic_DNA"/>
</dbReference>
<accession>A0ABV4EJ76</accession>
<keyword evidence="2" id="KW-1185">Reference proteome</keyword>
<name>A0ABV4EJ76_BREEP</name>
<comment type="caution">
    <text evidence="1">The sequence shown here is derived from an EMBL/GenBank/DDBJ whole genome shotgun (WGS) entry which is preliminary data.</text>
</comment>
<sequence>MRTRAPEGSSLWFVGLTTQRSTLPVRTPTKVSAMAMARATAEAMNAAAMWGDF</sequence>
<evidence type="ECO:0000313" key="2">
    <source>
        <dbReference type="Proteomes" id="UP001565435"/>
    </source>
</evidence>